<comment type="caution">
    <text evidence="4">The sequence shown here is derived from an EMBL/GenBank/DDBJ whole genome shotgun (WGS) entry which is preliminary data.</text>
</comment>
<dbReference type="Pfam" id="PF13786">
    <property type="entry name" value="DUF4179"/>
    <property type="match status" value="1"/>
</dbReference>
<sequence length="454" mass="50835">MEKHSFQEVYEKIEVPKADVLKAIQNGMNQASFDAPKTKKNTKTVVWSTVAAAAIFVSSSFISPSMSHVMADVPLLGKVYESFNDAIGRSLQSQELITELNKTASSKGIDVSITNAYYDGAVVGVTFNVKGKMKKEESGQVVGFYEIFDGDGGISDSKELVHMEATDDGYIGHIQLSYPESELPSETTFPLEFKTIGGKDGSWRFDVPINQLPYDTVTIDQESSEEFSDVKVHFDSIIFGQASTAINYTATFPIQGKHDQVRLEVYDDKGDEINISMDGIDLETIKDNDHIIVKGRSIIPQSVKGETKYVEVHPKVAINEQDQFVSLNASTPVEIKADRQNLAVTIEGITVDDNRVGFDFQVNNGDEMDWNFGFFKDFARNYVILVKETEKEIYIEPIQHTVKTIHKDELRFRSTFDIRKLNDFDLNNYVIRVNMGSLSANIPVELDKVKIALN</sequence>
<evidence type="ECO:0000256" key="1">
    <source>
        <dbReference type="SAM" id="Phobius"/>
    </source>
</evidence>
<feature type="domain" description="DUF5643" evidence="3">
    <location>
        <begin position="216"/>
        <end position="333"/>
    </location>
</feature>
<proteinExistence type="predicted"/>
<keyword evidence="1" id="KW-0812">Transmembrane</keyword>
<evidence type="ECO:0000313" key="4">
    <source>
        <dbReference type="EMBL" id="MFE8696016.1"/>
    </source>
</evidence>
<keyword evidence="1" id="KW-1133">Transmembrane helix</keyword>
<gene>
    <name evidence="4" type="ORF">ACFYKT_06590</name>
</gene>
<keyword evidence="1" id="KW-0472">Membrane</keyword>
<dbReference type="Pfam" id="PF18705">
    <property type="entry name" value="DUF5643"/>
    <property type="match status" value="1"/>
</dbReference>
<keyword evidence="5" id="KW-1185">Reference proteome</keyword>
<dbReference type="EMBL" id="JBIACJ010000003">
    <property type="protein sequence ID" value="MFE8696016.1"/>
    <property type="molecule type" value="Genomic_DNA"/>
</dbReference>
<dbReference type="RefSeq" id="WP_389217217.1">
    <property type="nucleotide sequence ID" value="NZ_JBIACJ010000003.1"/>
</dbReference>
<organism evidence="4 5">
    <name type="scientific">Cytobacillus mangrovibacter</name>
    <dbReference type="NCBI Taxonomy" id="3299024"/>
    <lineage>
        <taxon>Bacteria</taxon>
        <taxon>Bacillati</taxon>
        <taxon>Bacillota</taxon>
        <taxon>Bacilli</taxon>
        <taxon>Bacillales</taxon>
        <taxon>Bacillaceae</taxon>
        <taxon>Cytobacillus</taxon>
    </lineage>
</organism>
<reference evidence="4 5" key="1">
    <citation type="submission" date="2024-08" db="EMBL/GenBank/DDBJ databases">
        <title>Two novel Cytobacillus novel species.</title>
        <authorList>
            <person name="Liu G."/>
        </authorList>
    </citation>
    <scope>NUCLEOTIDE SEQUENCE [LARGE SCALE GENOMIC DNA]</scope>
    <source>
        <strain evidence="4 5">FJAT-53684</strain>
    </source>
</reference>
<dbReference type="Gene3D" id="2.60.40.1630">
    <property type="entry name" value="bacillus anthracis domain"/>
    <property type="match status" value="1"/>
</dbReference>
<feature type="transmembrane region" description="Helical" evidence="1">
    <location>
        <begin position="45"/>
        <end position="62"/>
    </location>
</feature>
<accession>A0ABW6JW19</accession>
<evidence type="ECO:0000313" key="5">
    <source>
        <dbReference type="Proteomes" id="UP001601058"/>
    </source>
</evidence>
<dbReference type="InterPro" id="IPR025436">
    <property type="entry name" value="DUF4179"/>
</dbReference>
<evidence type="ECO:0000259" key="3">
    <source>
        <dbReference type="Pfam" id="PF18705"/>
    </source>
</evidence>
<dbReference type="Proteomes" id="UP001601058">
    <property type="component" value="Unassembled WGS sequence"/>
</dbReference>
<protein>
    <submittedName>
        <fullName evidence="4">DUF4179 domain-containing protein</fullName>
    </submittedName>
</protein>
<evidence type="ECO:0000259" key="2">
    <source>
        <dbReference type="Pfam" id="PF13786"/>
    </source>
</evidence>
<name>A0ABW6JW19_9BACI</name>
<dbReference type="InterPro" id="IPR040680">
    <property type="entry name" value="DUF5643"/>
</dbReference>
<feature type="domain" description="DUF4179" evidence="2">
    <location>
        <begin position="39"/>
        <end position="130"/>
    </location>
</feature>